<evidence type="ECO:0008006" key="4">
    <source>
        <dbReference type="Google" id="ProtNLM"/>
    </source>
</evidence>
<dbReference type="EMBL" id="ML738312">
    <property type="protein sequence ID" value="KAE8315518.1"/>
    <property type="molecule type" value="Genomic_DNA"/>
</dbReference>
<feature type="region of interest" description="Disordered" evidence="1">
    <location>
        <begin position="29"/>
        <end position="51"/>
    </location>
</feature>
<dbReference type="Proteomes" id="UP000325433">
    <property type="component" value="Unassembled WGS sequence"/>
</dbReference>
<name>A0A5N6W4S6_9EURO</name>
<feature type="compositionally biased region" description="Basic and acidic residues" evidence="1">
    <location>
        <begin position="39"/>
        <end position="51"/>
    </location>
</feature>
<protein>
    <recommendedName>
        <fullName evidence="4">N-acetyltransferase domain-containing protein</fullName>
    </recommendedName>
</protein>
<evidence type="ECO:0000313" key="2">
    <source>
        <dbReference type="EMBL" id="KAE8315518.1"/>
    </source>
</evidence>
<organism evidence="2 3">
    <name type="scientific">Aspergillus transmontanensis</name>
    <dbReference type="NCBI Taxonomy" id="1034304"/>
    <lineage>
        <taxon>Eukaryota</taxon>
        <taxon>Fungi</taxon>
        <taxon>Dikarya</taxon>
        <taxon>Ascomycota</taxon>
        <taxon>Pezizomycotina</taxon>
        <taxon>Eurotiomycetes</taxon>
        <taxon>Eurotiomycetidae</taxon>
        <taxon>Eurotiales</taxon>
        <taxon>Aspergillaceae</taxon>
        <taxon>Aspergillus</taxon>
        <taxon>Aspergillus subgen. Circumdati</taxon>
    </lineage>
</organism>
<reference evidence="3" key="1">
    <citation type="submission" date="2019-04" db="EMBL/GenBank/DDBJ databases">
        <title>Friends and foes A comparative genomics studyof 23 Aspergillus species from section Flavi.</title>
        <authorList>
            <consortium name="DOE Joint Genome Institute"/>
            <person name="Kjaerbolling I."/>
            <person name="Vesth T."/>
            <person name="Frisvad J.C."/>
            <person name="Nybo J.L."/>
            <person name="Theobald S."/>
            <person name="Kildgaard S."/>
            <person name="Isbrandt T."/>
            <person name="Kuo A."/>
            <person name="Sato A."/>
            <person name="Lyhne E.K."/>
            <person name="Kogle M.E."/>
            <person name="Wiebenga A."/>
            <person name="Kun R.S."/>
            <person name="Lubbers R.J."/>
            <person name="Makela M.R."/>
            <person name="Barry K."/>
            <person name="Chovatia M."/>
            <person name="Clum A."/>
            <person name="Daum C."/>
            <person name="Haridas S."/>
            <person name="He G."/>
            <person name="LaButti K."/>
            <person name="Lipzen A."/>
            <person name="Mondo S."/>
            <person name="Riley R."/>
            <person name="Salamov A."/>
            <person name="Simmons B.A."/>
            <person name="Magnuson J.K."/>
            <person name="Henrissat B."/>
            <person name="Mortensen U.H."/>
            <person name="Larsen T.O."/>
            <person name="Devries R.P."/>
            <person name="Grigoriev I.V."/>
            <person name="Machida M."/>
            <person name="Baker S.E."/>
            <person name="Andersen M.R."/>
        </authorList>
    </citation>
    <scope>NUCLEOTIDE SEQUENCE [LARGE SCALE GENOMIC DNA]</scope>
    <source>
        <strain evidence="3">CBS 130015</strain>
    </source>
</reference>
<accession>A0A5N6W4S6</accession>
<evidence type="ECO:0000313" key="3">
    <source>
        <dbReference type="Proteomes" id="UP000325433"/>
    </source>
</evidence>
<keyword evidence="3" id="KW-1185">Reference proteome</keyword>
<gene>
    <name evidence="2" type="ORF">BDV41DRAFT_531400</name>
</gene>
<proteinExistence type="predicted"/>
<evidence type="ECO:0000256" key="1">
    <source>
        <dbReference type="SAM" id="MobiDB-lite"/>
    </source>
</evidence>
<sequence length="83" mass="9127">MAGIRVSGMVDGPVEFAIAHIRQHNPRAKQLGVMSTSPEGKKSDNPLKTVKAEDSPYRFYQKLGFRQTAPPDKDGEIKMSIGL</sequence>
<dbReference type="AlphaFoldDB" id="A0A5N6W4S6"/>